<keyword evidence="4" id="KW-0732">Signal</keyword>
<dbReference type="Pfam" id="PF00328">
    <property type="entry name" value="His_Phos_2"/>
    <property type="match status" value="1"/>
</dbReference>
<feature type="chain" id="PRO_5022758912" evidence="4">
    <location>
        <begin position="20"/>
        <end position="515"/>
    </location>
</feature>
<dbReference type="GO" id="GO:0009277">
    <property type="term" value="C:fungal-type cell wall"/>
    <property type="evidence" value="ECO:0007669"/>
    <property type="project" value="TreeGrafter"/>
</dbReference>
<dbReference type="PANTHER" id="PTHR20963">
    <property type="entry name" value="MULTIPLE INOSITOL POLYPHOSPHATE PHOSPHATASE-RELATED"/>
    <property type="match status" value="1"/>
</dbReference>
<dbReference type="EMBL" id="ML212607">
    <property type="protein sequence ID" value="TFK78340.1"/>
    <property type="molecule type" value="Genomic_DNA"/>
</dbReference>
<dbReference type="InterPro" id="IPR029033">
    <property type="entry name" value="His_PPase_superfam"/>
</dbReference>
<dbReference type="InParanoid" id="A0A5C3NQX4"/>
<name>A0A5C3NQX4_9APHY</name>
<accession>A0A5C3NQX4</accession>
<reference evidence="5 6" key="1">
    <citation type="journal article" date="2019" name="Nat. Ecol. Evol.">
        <title>Megaphylogeny resolves global patterns of mushroom evolution.</title>
        <authorList>
            <person name="Varga T."/>
            <person name="Krizsan K."/>
            <person name="Foldi C."/>
            <person name="Dima B."/>
            <person name="Sanchez-Garcia M."/>
            <person name="Sanchez-Ramirez S."/>
            <person name="Szollosi G.J."/>
            <person name="Szarkandi J.G."/>
            <person name="Papp V."/>
            <person name="Albert L."/>
            <person name="Andreopoulos W."/>
            <person name="Angelini C."/>
            <person name="Antonin V."/>
            <person name="Barry K.W."/>
            <person name="Bougher N.L."/>
            <person name="Buchanan P."/>
            <person name="Buyck B."/>
            <person name="Bense V."/>
            <person name="Catcheside P."/>
            <person name="Chovatia M."/>
            <person name="Cooper J."/>
            <person name="Damon W."/>
            <person name="Desjardin D."/>
            <person name="Finy P."/>
            <person name="Geml J."/>
            <person name="Haridas S."/>
            <person name="Hughes K."/>
            <person name="Justo A."/>
            <person name="Karasinski D."/>
            <person name="Kautmanova I."/>
            <person name="Kiss B."/>
            <person name="Kocsube S."/>
            <person name="Kotiranta H."/>
            <person name="LaButti K.M."/>
            <person name="Lechner B.E."/>
            <person name="Liimatainen K."/>
            <person name="Lipzen A."/>
            <person name="Lukacs Z."/>
            <person name="Mihaltcheva S."/>
            <person name="Morgado L.N."/>
            <person name="Niskanen T."/>
            <person name="Noordeloos M.E."/>
            <person name="Ohm R.A."/>
            <person name="Ortiz-Santana B."/>
            <person name="Ovrebo C."/>
            <person name="Racz N."/>
            <person name="Riley R."/>
            <person name="Savchenko A."/>
            <person name="Shiryaev A."/>
            <person name="Soop K."/>
            <person name="Spirin V."/>
            <person name="Szebenyi C."/>
            <person name="Tomsovsky M."/>
            <person name="Tulloss R.E."/>
            <person name="Uehling J."/>
            <person name="Grigoriev I.V."/>
            <person name="Vagvolgyi C."/>
            <person name="Papp T."/>
            <person name="Martin F.M."/>
            <person name="Miettinen O."/>
            <person name="Hibbett D.S."/>
            <person name="Nagy L.G."/>
        </authorList>
    </citation>
    <scope>NUCLEOTIDE SEQUENCE [LARGE SCALE GENOMIC DNA]</scope>
    <source>
        <strain evidence="5 6">HHB13444</strain>
    </source>
</reference>
<dbReference type="PIRSF" id="PIRSF000894">
    <property type="entry name" value="Acid_phosphatase"/>
    <property type="match status" value="1"/>
</dbReference>
<dbReference type="GO" id="GO:0003993">
    <property type="term" value="F:acid phosphatase activity"/>
    <property type="evidence" value="ECO:0007669"/>
    <property type="project" value="TreeGrafter"/>
</dbReference>
<dbReference type="Gene3D" id="3.40.50.1240">
    <property type="entry name" value="Phosphoglycerate mutase-like"/>
    <property type="match status" value="1"/>
</dbReference>
<dbReference type="InterPro" id="IPR000560">
    <property type="entry name" value="His_Pase_clade-2"/>
</dbReference>
<dbReference type="PANTHER" id="PTHR20963:SF14">
    <property type="entry name" value="ACID PHOSPHATASE, PUTATIVE-RELATED"/>
    <property type="match status" value="1"/>
</dbReference>
<dbReference type="SUPFAM" id="SSF53254">
    <property type="entry name" value="Phosphoglycerate mutase-like"/>
    <property type="match status" value="1"/>
</dbReference>
<organism evidence="5 6">
    <name type="scientific">Polyporus arcularius HHB13444</name>
    <dbReference type="NCBI Taxonomy" id="1314778"/>
    <lineage>
        <taxon>Eukaryota</taxon>
        <taxon>Fungi</taxon>
        <taxon>Dikarya</taxon>
        <taxon>Basidiomycota</taxon>
        <taxon>Agaricomycotina</taxon>
        <taxon>Agaricomycetes</taxon>
        <taxon>Polyporales</taxon>
        <taxon>Polyporaceae</taxon>
        <taxon>Polyporus</taxon>
    </lineage>
</organism>
<dbReference type="STRING" id="1314778.A0A5C3NQX4"/>
<keyword evidence="1" id="KW-0378">Hydrolase</keyword>
<evidence type="ECO:0000256" key="2">
    <source>
        <dbReference type="ARBA" id="ARBA00023180"/>
    </source>
</evidence>
<evidence type="ECO:0000256" key="1">
    <source>
        <dbReference type="ARBA" id="ARBA00022801"/>
    </source>
</evidence>
<feature type="disulfide bond" evidence="3">
    <location>
        <begin position="280"/>
        <end position="293"/>
    </location>
</feature>
<evidence type="ECO:0000256" key="4">
    <source>
        <dbReference type="SAM" id="SignalP"/>
    </source>
</evidence>
<protein>
    <submittedName>
        <fullName evidence="5">Phosphoglycerate mutase-like protein</fullName>
    </submittedName>
</protein>
<evidence type="ECO:0000313" key="6">
    <source>
        <dbReference type="Proteomes" id="UP000308197"/>
    </source>
</evidence>
<feature type="disulfide bond" evidence="3">
    <location>
        <begin position="85"/>
        <end position="415"/>
    </location>
</feature>
<dbReference type="CDD" id="cd07061">
    <property type="entry name" value="HP_HAP_like"/>
    <property type="match status" value="1"/>
</dbReference>
<keyword evidence="2" id="KW-0325">Glycoprotein</keyword>
<keyword evidence="6" id="KW-1185">Reference proteome</keyword>
<dbReference type="AlphaFoldDB" id="A0A5C3NQX4"/>
<feature type="disulfide bond" evidence="3">
    <location>
        <begin position="459"/>
        <end position="467"/>
    </location>
</feature>
<gene>
    <name evidence="5" type="ORF">K466DRAFT_668468</name>
</gene>
<feature type="signal peptide" evidence="4">
    <location>
        <begin position="1"/>
        <end position="19"/>
    </location>
</feature>
<dbReference type="InterPro" id="IPR016274">
    <property type="entry name" value="Histidine_acid_Pase_euk"/>
</dbReference>
<dbReference type="Proteomes" id="UP000308197">
    <property type="component" value="Unassembled WGS sequence"/>
</dbReference>
<keyword evidence="3" id="KW-1015">Disulfide bond</keyword>
<sequence length="515" mass="55772">MTSLLFALALVQSVRQACAVPRLWVVESTASEPSVVGGVRIPHHKRQIIEGPGGYQFNVLEHLAGIAPYFDSPGVNLDPSPPDGCTVSKATYIVRHSNIYANDFDYETHLQPFLSKLANYTDKSVFTQSPDLAFLANYTSPITNETEQIEKMTPSGGDAAAAFAGVIKQLYPNIINSTDAQAGAFRLWAASASRDVDTANAFIGGLGNNATLVVVNEGEEDSANSLTPHVSCPAFDASMGSVQSGAWVDKYTAPLIARFNQVAPGFNFTDTDIYGMQELCGYDAVIRNSTDFCNAFTAEEWLDFEYANDLMYFYSIGYGNPIAPQLGMPWVRSALDILSSNDTSTFNQSLYISFTHREEPPLIMTALNLFNNSAYYPNLDVNTTMPTDRINYAREWKTSDILPFLGHVGIERLQCANATIDSGSGANSTTSDDGAESVWDNGAYVRVLVNGSPIPIPECQDGPGDSCALGSFADYIQQRVALYGDFVGACGINDTVTNRTDLLSIYNVNSNVTSA</sequence>
<evidence type="ECO:0000256" key="3">
    <source>
        <dbReference type="PIRSR" id="PIRSR000894-2"/>
    </source>
</evidence>
<proteinExistence type="predicted"/>
<evidence type="ECO:0000313" key="5">
    <source>
        <dbReference type="EMBL" id="TFK78340.1"/>
    </source>
</evidence>